<proteinExistence type="predicted"/>
<evidence type="ECO:0000256" key="2">
    <source>
        <dbReference type="ARBA" id="ARBA00022475"/>
    </source>
</evidence>
<dbReference type="AlphaFoldDB" id="A0A480AYK1"/>
<dbReference type="RefSeq" id="WP_162520925.1">
    <property type="nucleotide sequence ID" value="NZ_BJCL01000023.1"/>
</dbReference>
<reference evidence="9" key="1">
    <citation type="submission" date="2019-03" db="EMBL/GenBank/DDBJ databases">
        <title>Aquabacterium pictum sp.nov., the first bacteriochlorophyll a-containing freshwater bacterium in the genus Aquabacterium of the class Betaproteobacteria.</title>
        <authorList>
            <person name="Hirose S."/>
            <person name="Tank M."/>
            <person name="Hara E."/>
            <person name="Tamaki H."/>
            <person name="Takaichi S."/>
            <person name="Haruta S."/>
            <person name="Hanada S."/>
        </authorList>
    </citation>
    <scope>NUCLEOTIDE SEQUENCE [LARGE SCALE GENOMIC DNA]</scope>
    <source>
        <strain evidence="9">W35</strain>
    </source>
</reference>
<keyword evidence="2" id="KW-1003">Cell membrane</keyword>
<dbReference type="Gene3D" id="3.30.450.20">
    <property type="entry name" value="PAS domain"/>
    <property type="match status" value="1"/>
</dbReference>
<keyword evidence="3" id="KW-0812">Transmembrane</keyword>
<protein>
    <recommendedName>
        <fullName evidence="7">Single Cache domain-containing protein</fullName>
    </recommendedName>
</protein>
<feature type="domain" description="Single Cache" evidence="7">
    <location>
        <begin position="17"/>
        <end position="100"/>
    </location>
</feature>
<comment type="subcellular location">
    <subcellularLocation>
        <location evidence="1">Cell membrane</location>
        <topology evidence="1">Multi-pass membrane protein</topology>
    </subcellularLocation>
</comment>
<evidence type="ECO:0000256" key="1">
    <source>
        <dbReference type="ARBA" id="ARBA00004651"/>
    </source>
</evidence>
<name>A0A480AYK1_9BURK</name>
<organism evidence="8 9">
    <name type="scientific">Pseudaquabacterium pictum</name>
    <dbReference type="NCBI Taxonomy" id="2315236"/>
    <lineage>
        <taxon>Bacteria</taxon>
        <taxon>Pseudomonadati</taxon>
        <taxon>Pseudomonadota</taxon>
        <taxon>Betaproteobacteria</taxon>
        <taxon>Burkholderiales</taxon>
        <taxon>Sphaerotilaceae</taxon>
        <taxon>Pseudaquabacterium</taxon>
    </lineage>
</organism>
<dbReference type="EMBL" id="BJCL01000023">
    <property type="protein sequence ID" value="GCL66006.1"/>
    <property type="molecule type" value="Genomic_DNA"/>
</dbReference>
<gene>
    <name evidence="8" type="ORF">AQPW35_50870</name>
</gene>
<evidence type="ECO:0000259" key="7">
    <source>
        <dbReference type="SMART" id="SM01049"/>
    </source>
</evidence>
<evidence type="ECO:0000256" key="4">
    <source>
        <dbReference type="ARBA" id="ARBA00022989"/>
    </source>
</evidence>
<sequence length="149" mass="15855">MKHWMKLGAIVALSLASTALRAETPDEAKALLDRALAEIKASGLDKAVKDFNAGGNWKKGGLYVVAVQLDGTMLAHSANDKLPGKNMLEAKDAGGKNFVKDAISLVKTSGGGQIDMRWGNPVTKQIADATMFVRRVPGQDVYLGSVVFK</sequence>
<comment type="caution">
    <text evidence="8">The sequence shown here is derived from an EMBL/GenBank/DDBJ whole genome shotgun (WGS) entry which is preliminary data.</text>
</comment>
<evidence type="ECO:0000313" key="9">
    <source>
        <dbReference type="Proteomes" id="UP000301751"/>
    </source>
</evidence>
<dbReference type="InterPro" id="IPR033480">
    <property type="entry name" value="sCache_2"/>
</dbReference>
<feature type="signal peptide" evidence="6">
    <location>
        <begin position="1"/>
        <end position="21"/>
    </location>
</feature>
<keyword evidence="9" id="KW-1185">Reference proteome</keyword>
<dbReference type="SMART" id="SM01049">
    <property type="entry name" value="Cache_2"/>
    <property type="match status" value="1"/>
</dbReference>
<keyword evidence="4" id="KW-1133">Transmembrane helix</keyword>
<keyword evidence="6" id="KW-0732">Signal</keyword>
<dbReference type="Pfam" id="PF08269">
    <property type="entry name" value="dCache_2"/>
    <property type="match status" value="1"/>
</dbReference>
<evidence type="ECO:0000256" key="3">
    <source>
        <dbReference type="ARBA" id="ARBA00022692"/>
    </source>
</evidence>
<accession>A0A480AYK1</accession>
<dbReference type="InterPro" id="IPR004010">
    <property type="entry name" value="Double_Cache_2"/>
</dbReference>
<evidence type="ECO:0000313" key="8">
    <source>
        <dbReference type="EMBL" id="GCL66006.1"/>
    </source>
</evidence>
<dbReference type="GO" id="GO:0005886">
    <property type="term" value="C:plasma membrane"/>
    <property type="evidence" value="ECO:0007669"/>
    <property type="project" value="UniProtKB-SubCell"/>
</dbReference>
<feature type="chain" id="PRO_5019841551" description="Single Cache domain-containing protein" evidence="6">
    <location>
        <begin position="22"/>
        <end position="149"/>
    </location>
</feature>
<keyword evidence="5" id="KW-0472">Membrane</keyword>
<evidence type="ECO:0000256" key="6">
    <source>
        <dbReference type="SAM" id="SignalP"/>
    </source>
</evidence>
<dbReference type="Proteomes" id="UP000301751">
    <property type="component" value="Unassembled WGS sequence"/>
</dbReference>
<evidence type="ECO:0000256" key="5">
    <source>
        <dbReference type="ARBA" id="ARBA00023136"/>
    </source>
</evidence>